<dbReference type="AlphaFoldDB" id="A0A5J4SJD7"/>
<accession>A0A5J4SJD7</accession>
<evidence type="ECO:0000313" key="1">
    <source>
        <dbReference type="EMBL" id="KAA6345390.1"/>
    </source>
</evidence>
<dbReference type="EMBL" id="SNRY01000172">
    <property type="protein sequence ID" value="KAA6345401.1"/>
    <property type="molecule type" value="Genomic_DNA"/>
</dbReference>
<name>A0A5J4SJD7_9ZZZZ</name>
<sequence length="170" mass="19685">MKYITVFLELLLISPIASAQDLKEKYKRADNFNESYGALYYYGISQIEAIDSTHCFWYRTKTSSGIEFILVDADENRKSPAFDHTKLATALESFLGEPVEAGKLPFSTIRFDKNLKSIRFRVKEDSYTCDLNTYTVQKTKPAFTPRNREQYWGHVFQEDRKVPVKSPNGK</sequence>
<protein>
    <submittedName>
        <fullName evidence="1">Uncharacterized protein</fullName>
    </submittedName>
</protein>
<gene>
    <name evidence="1" type="ORF">EZS27_007030</name>
    <name evidence="2" type="ORF">EZS27_007041</name>
</gene>
<dbReference type="EMBL" id="SNRY01000172">
    <property type="protein sequence ID" value="KAA6345390.1"/>
    <property type="molecule type" value="Genomic_DNA"/>
</dbReference>
<evidence type="ECO:0000313" key="2">
    <source>
        <dbReference type="EMBL" id="KAA6345401.1"/>
    </source>
</evidence>
<reference evidence="1" key="1">
    <citation type="submission" date="2019-03" db="EMBL/GenBank/DDBJ databases">
        <title>Single cell metagenomics reveals metabolic interactions within the superorganism composed of flagellate Streblomastix strix and complex community of Bacteroidetes bacteria on its surface.</title>
        <authorList>
            <person name="Treitli S.C."/>
            <person name="Kolisko M."/>
            <person name="Husnik F."/>
            <person name="Keeling P."/>
            <person name="Hampl V."/>
        </authorList>
    </citation>
    <scope>NUCLEOTIDE SEQUENCE</scope>
    <source>
        <strain evidence="1">STM</strain>
    </source>
</reference>
<comment type="caution">
    <text evidence="1">The sequence shown here is derived from an EMBL/GenBank/DDBJ whole genome shotgun (WGS) entry which is preliminary data.</text>
</comment>
<organism evidence="1">
    <name type="scientific">termite gut metagenome</name>
    <dbReference type="NCBI Taxonomy" id="433724"/>
    <lineage>
        <taxon>unclassified sequences</taxon>
        <taxon>metagenomes</taxon>
        <taxon>organismal metagenomes</taxon>
    </lineage>
</organism>
<proteinExistence type="predicted"/>